<dbReference type="GO" id="GO:0003676">
    <property type="term" value="F:nucleic acid binding"/>
    <property type="evidence" value="ECO:0007669"/>
    <property type="project" value="InterPro"/>
</dbReference>
<evidence type="ECO:0008006" key="4">
    <source>
        <dbReference type="Google" id="ProtNLM"/>
    </source>
</evidence>
<feature type="transmembrane region" description="Helical" evidence="1">
    <location>
        <begin position="34"/>
        <end position="53"/>
    </location>
</feature>
<sequence length="212" mass="24263">MENDGLVIHECSEKHGKQEKQLLYKLAAQTDSKSLIITVTALSIPLGVYPACIADKTRKRFKNVQTHSEDVHSAQHLRFLHLFRQYVTSPVTARNQSIGQYLSIHKDSFSNLHFGNDRIISRHFPTTWPPRSPHLNPCDFWLRGYLKDVVYGGPILNLAELKNRITQHIYNITTETLQSVLLHAVLRFQLIGENGGQHIEHFLNKSKPTSFS</sequence>
<accession>A0A4Y2K3Z3</accession>
<dbReference type="EMBL" id="BGPR01004190">
    <property type="protein sequence ID" value="GBM96917.1"/>
    <property type="molecule type" value="Genomic_DNA"/>
</dbReference>
<dbReference type="PANTHER" id="PTHR47326">
    <property type="entry name" value="TRANSPOSABLE ELEMENT TC3 TRANSPOSASE-LIKE PROTEIN"/>
    <property type="match status" value="1"/>
</dbReference>
<dbReference type="AlphaFoldDB" id="A0A4Y2K3Z3"/>
<organism evidence="2 3">
    <name type="scientific">Araneus ventricosus</name>
    <name type="common">Orbweaver spider</name>
    <name type="synonym">Epeira ventricosa</name>
    <dbReference type="NCBI Taxonomy" id="182803"/>
    <lineage>
        <taxon>Eukaryota</taxon>
        <taxon>Metazoa</taxon>
        <taxon>Ecdysozoa</taxon>
        <taxon>Arthropoda</taxon>
        <taxon>Chelicerata</taxon>
        <taxon>Arachnida</taxon>
        <taxon>Araneae</taxon>
        <taxon>Araneomorphae</taxon>
        <taxon>Entelegynae</taxon>
        <taxon>Araneoidea</taxon>
        <taxon>Araneidae</taxon>
        <taxon>Araneus</taxon>
    </lineage>
</organism>
<proteinExistence type="predicted"/>
<name>A0A4Y2K3Z3_ARAVE</name>
<dbReference type="PANTHER" id="PTHR47326:SF1">
    <property type="entry name" value="HTH PSQ-TYPE DOMAIN-CONTAINING PROTEIN"/>
    <property type="match status" value="1"/>
</dbReference>
<gene>
    <name evidence="2" type="ORF">AVEN_105156_1</name>
</gene>
<keyword evidence="1" id="KW-0472">Membrane</keyword>
<keyword evidence="1" id="KW-1133">Transmembrane helix</keyword>
<comment type="caution">
    <text evidence="2">The sequence shown here is derived from an EMBL/GenBank/DDBJ whole genome shotgun (WGS) entry which is preliminary data.</text>
</comment>
<dbReference type="Gene3D" id="3.30.420.10">
    <property type="entry name" value="Ribonuclease H-like superfamily/Ribonuclease H"/>
    <property type="match status" value="1"/>
</dbReference>
<protein>
    <recommendedName>
        <fullName evidence="4">Tc1-like transposase DDE domain-containing protein</fullName>
    </recommendedName>
</protein>
<dbReference type="Proteomes" id="UP000499080">
    <property type="component" value="Unassembled WGS sequence"/>
</dbReference>
<evidence type="ECO:0000256" key="1">
    <source>
        <dbReference type="SAM" id="Phobius"/>
    </source>
</evidence>
<dbReference type="InterPro" id="IPR036397">
    <property type="entry name" value="RNaseH_sf"/>
</dbReference>
<keyword evidence="3" id="KW-1185">Reference proteome</keyword>
<keyword evidence="1" id="KW-0812">Transmembrane</keyword>
<reference evidence="2 3" key="1">
    <citation type="journal article" date="2019" name="Sci. Rep.">
        <title>Orb-weaving spider Araneus ventricosus genome elucidates the spidroin gene catalogue.</title>
        <authorList>
            <person name="Kono N."/>
            <person name="Nakamura H."/>
            <person name="Ohtoshi R."/>
            <person name="Moran D.A.P."/>
            <person name="Shinohara A."/>
            <person name="Yoshida Y."/>
            <person name="Fujiwara M."/>
            <person name="Mori M."/>
            <person name="Tomita M."/>
            <person name="Arakawa K."/>
        </authorList>
    </citation>
    <scope>NUCLEOTIDE SEQUENCE [LARGE SCALE GENOMIC DNA]</scope>
</reference>
<evidence type="ECO:0000313" key="2">
    <source>
        <dbReference type="EMBL" id="GBM96917.1"/>
    </source>
</evidence>
<evidence type="ECO:0000313" key="3">
    <source>
        <dbReference type="Proteomes" id="UP000499080"/>
    </source>
</evidence>